<evidence type="ECO:0000256" key="15">
    <source>
        <dbReference type="SAM" id="Phobius"/>
    </source>
</evidence>
<dbReference type="PROSITE" id="PS00639">
    <property type="entry name" value="THIOL_PROTEASE_HIS"/>
    <property type="match status" value="1"/>
</dbReference>
<feature type="transmembrane region" description="Helical" evidence="15">
    <location>
        <begin position="166"/>
        <end position="184"/>
    </location>
</feature>
<evidence type="ECO:0000256" key="3">
    <source>
        <dbReference type="ARBA" id="ARBA00022692"/>
    </source>
</evidence>
<organism evidence="17 18">
    <name type="scientific">Branchiostoma lanceolatum</name>
    <name type="common">Common lancelet</name>
    <name type="synonym">Amphioxus lanceolatum</name>
    <dbReference type="NCBI Taxonomy" id="7740"/>
    <lineage>
        <taxon>Eukaryota</taxon>
        <taxon>Metazoa</taxon>
        <taxon>Chordata</taxon>
        <taxon>Cephalochordata</taxon>
        <taxon>Leptocardii</taxon>
        <taxon>Amphioxiformes</taxon>
        <taxon>Branchiostomatidae</taxon>
        <taxon>Branchiostoma</taxon>
    </lineage>
</organism>
<feature type="domain" description="G-protein coupled receptors family 1 profile" evidence="16">
    <location>
        <begin position="68"/>
        <end position="245"/>
    </location>
</feature>
<evidence type="ECO:0000256" key="4">
    <source>
        <dbReference type="ARBA" id="ARBA00022801"/>
    </source>
</evidence>
<feature type="transmembrane region" description="Helical" evidence="15">
    <location>
        <begin position="88"/>
        <end position="114"/>
    </location>
</feature>
<evidence type="ECO:0000256" key="7">
    <source>
        <dbReference type="ARBA" id="ARBA00023040"/>
    </source>
</evidence>
<dbReference type="InterPro" id="IPR013201">
    <property type="entry name" value="Prot_inhib_I29"/>
</dbReference>
<dbReference type="GO" id="GO:0008234">
    <property type="term" value="F:cysteine-type peptidase activity"/>
    <property type="evidence" value="ECO:0007669"/>
    <property type="project" value="UniProtKB-KW"/>
</dbReference>
<dbReference type="PROSITE" id="PS00237">
    <property type="entry name" value="G_PROTEIN_RECEP_F1_1"/>
    <property type="match status" value="1"/>
</dbReference>
<dbReference type="InterPro" id="IPR038765">
    <property type="entry name" value="Papain-like_cys_pep_sf"/>
</dbReference>
<evidence type="ECO:0000256" key="14">
    <source>
        <dbReference type="RuleBase" id="RU000688"/>
    </source>
</evidence>
<keyword evidence="2" id="KW-0645">Protease</keyword>
<evidence type="ECO:0000313" key="18">
    <source>
        <dbReference type="Proteomes" id="UP000838412"/>
    </source>
</evidence>
<gene>
    <name evidence="17" type="primary">CTSV</name>
    <name evidence="17" type="ORF">BLAG_LOCUS12820</name>
</gene>
<evidence type="ECO:0000256" key="10">
    <source>
        <dbReference type="ARBA" id="ARBA00023157"/>
    </source>
</evidence>
<dbReference type="PROSITE" id="PS50262">
    <property type="entry name" value="G_PROTEIN_RECEP_F1_2"/>
    <property type="match status" value="1"/>
</dbReference>
<dbReference type="InterPro" id="IPR039417">
    <property type="entry name" value="Peptidase_C1A_papain-like"/>
</dbReference>
<keyword evidence="3 14" id="KW-0812">Transmembrane</keyword>
<dbReference type="InterPro" id="IPR025660">
    <property type="entry name" value="Pept_his_AS"/>
</dbReference>
<keyword evidence="5" id="KW-0788">Thiol protease</keyword>
<dbReference type="GO" id="GO:0008188">
    <property type="term" value="F:neuropeptide receptor activity"/>
    <property type="evidence" value="ECO:0007669"/>
    <property type="project" value="TreeGrafter"/>
</dbReference>
<keyword evidence="6 15" id="KW-1133">Transmembrane helix</keyword>
<dbReference type="Pfam" id="PF00001">
    <property type="entry name" value="7tm_1"/>
    <property type="match status" value="1"/>
</dbReference>
<protein>
    <submittedName>
        <fullName evidence="17">CTSV protein</fullName>
    </submittedName>
</protein>
<dbReference type="AlphaFoldDB" id="A0A8J9ZFQ8"/>
<feature type="transmembrane region" description="Helical" evidence="15">
    <location>
        <begin position="134"/>
        <end position="154"/>
    </location>
</feature>
<dbReference type="GO" id="GO:0006508">
    <property type="term" value="P:proteolysis"/>
    <property type="evidence" value="ECO:0007669"/>
    <property type="project" value="UniProtKB-KW"/>
</dbReference>
<proteinExistence type="inferred from homology"/>
<evidence type="ECO:0000256" key="11">
    <source>
        <dbReference type="ARBA" id="ARBA00023170"/>
    </source>
</evidence>
<keyword evidence="11 14" id="KW-0675">Receptor</keyword>
<name>A0A8J9ZFQ8_BRALA</name>
<dbReference type="Pfam" id="PF00112">
    <property type="entry name" value="Peptidase_C1"/>
    <property type="match status" value="1"/>
</dbReference>
<feature type="transmembrane region" description="Helical" evidence="15">
    <location>
        <begin position="223"/>
        <end position="243"/>
    </location>
</feature>
<dbReference type="EMBL" id="OV696687">
    <property type="protein sequence ID" value="CAH1252842.1"/>
    <property type="molecule type" value="Genomic_DNA"/>
</dbReference>
<comment type="subcellular location">
    <subcellularLocation>
        <location evidence="1">Membrane</location>
        <topology evidence="1">Multi-pass membrane protein</topology>
    </subcellularLocation>
</comment>
<dbReference type="Pfam" id="PF08246">
    <property type="entry name" value="Inhibitor_I29"/>
    <property type="match status" value="1"/>
</dbReference>
<dbReference type="PROSITE" id="PS00640">
    <property type="entry name" value="THIOL_PROTEASE_ASN"/>
    <property type="match status" value="1"/>
</dbReference>
<dbReference type="PANTHER" id="PTHR24238">
    <property type="entry name" value="G-PROTEIN COUPLED RECEPTOR"/>
    <property type="match status" value="1"/>
</dbReference>
<dbReference type="Gene3D" id="3.90.70.10">
    <property type="entry name" value="Cysteine proteinases"/>
    <property type="match status" value="1"/>
</dbReference>
<comment type="similarity">
    <text evidence="14">Belongs to the G-protein coupled receptor 1 family.</text>
</comment>
<dbReference type="Proteomes" id="UP000838412">
    <property type="component" value="Chromosome 2"/>
</dbReference>
<feature type="transmembrane region" description="Helical" evidence="15">
    <location>
        <begin position="279"/>
        <end position="298"/>
    </location>
</feature>
<dbReference type="OrthoDB" id="65740at2759"/>
<dbReference type="PRINTS" id="PR00237">
    <property type="entry name" value="GPCRRHODOPSN"/>
</dbReference>
<feature type="transmembrane region" description="Helical" evidence="15">
    <location>
        <begin position="52"/>
        <end position="76"/>
    </location>
</feature>
<dbReference type="InterPro" id="IPR025661">
    <property type="entry name" value="Pept_asp_AS"/>
</dbReference>
<dbReference type="PANTHER" id="PTHR24238:SF74">
    <property type="entry name" value="PROKINETICIN RECEPTOR 2"/>
    <property type="match status" value="1"/>
</dbReference>
<dbReference type="SMART" id="SM00848">
    <property type="entry name" value="Inhibitor_I29"/>
    <property type="match status" value="1"/>
</dbReference>
<keyword evidence="13 14" id="KW-0807">Transducer</keyword>
<dbReference type="Gene3D" id="1.20.1070.10">
    <property type="entry name" value="Rhodopsin 7-helix transmembrane proteins"/>
    <property type="match status" value="1"/>
</dbReference>
<dbReference type="InterPro" id="IPR000668">
    <property type="entry name" value="Peptidase_C1A_C"/>
</dbReference>
<dbReference type="InterPro" id="IPR000276">
    <property type="entry name" value="GPCR_Rhodpsn"/>
</dbReference>
<evidence type="ECO:0000256" key="5">
    <source>
        <dbReference type="ARBA" id="ARBA00022807"/>
    </source>
</evidence>
<dbReference type="InterPro" id="IPR000169">
    <property type="entry name" value="Pept_cys_AS"/>
</dbReference>
<keyword evidence="7 14" id="KW-0297">G-protein coupled receptor</keyword>
<evidence type="ECO:0000256" key="1">
    <source>
        <dbReference type="ARBA" id="ARBA00004141"/>
    </source>
</evidence>
<accession>A0A8J9ZFQ8</accession>
<evidence type="ECO:0000256" key="12">
    <source>
        <dbReference type="ARBA" id="ARBA00023180"/>
    </source>
</evidence>
<dbReference type="SMART" id="SM00645">
    <property type="entry name" value="Pept_C1"/>
    <property type="match status" value="1"/>
</dbReference>
<dbReference type="InterPro" id="IPR017452">
    <property type="entry name" value="GPCR_Rhodpsn_7TM"/>
</dbReference>
<evidence type="ECO:0000256" key="8">
    <source>
        <dbReference type="ARBA" id="ARBA00023136"/>
    </source>
</evidence>
<dbReference type="FunFam" id="3.90.70.10:FF:000087">
    <property type="entry name" value="Counting factor associated protein D"/>
    <property type="match status" value="1"/>
</dbReference>
<dbReference type="PROSITE" id="PS00139">
    <property type="entry name" value="THIOL_PROTEASE_CYS"/>
    <property type="match status" value="1"/>
</dbReference>
<evidence type="ECO:0000256" key="13">
    <source>
        <dbReference type="ARBA" id="ARBA00023224"/>
    </source>
</evidence>
<reference evidence="17" key="1">
    <citation type="submission" date="2022-01" db="EMBL/GenBank/DDBJ databases">
        <authorList>
            <person name="Braso-Vives M."/>
        </authorList>
    </citation>
    <scope>NUCLEOTIDE SEQUENCE</scope>
</reference>
<evidence type="ECO:0000256" key="2">
    <source>
        <dbReference type="ARBA" id="ARBA00022670"/>
    </source>
</evidence>
<evidence type="ECO:0000256" key="9">
    <source>
        <dbReference type="ARBA" id="ARBA00023145"/>
    </source>
</evidence>
<dbReference type="CDD" id="cd02248">
    <property type="entry name" value="Peptidase_C1A"/>
    <property type="match status" value="1"/>
</dbReference>
<keyword evidence="8 15" id="KW-0472">Membrane</keyword>
<keyword evidence="9" id="KW-0865">Zymogen</keyword>
<keyword evidence="12" id="KW-0325">Glycoprotein</keyword>
<dbReference type="GO" id="GO:0005886">
    <property type="term" value="C:plasma membrane"/>
    <property type="evidence" value="ECO:0007669"/>
    <property type="project" value="TreeGrafter"/>
</dbReference>
<sequence>MDGNNTEIDLDYLYGDLYDHLYAYDDFFDDLLGQEDAPHDHTFHYASISFRVALGAVYILIIVVCGVGNLVFLVLIGRYKKARTKTNLLIANLALSDFVVAILCVPFSLDYYVINEGGWSYGGELCTLVNYVRMVSLHVSTNALVVIAIDRYITIVRHRWRRVGRTGAILVSVGVWIASFLIAIPSAKFSTVQPHFHQSHSFCGVVWHVRHITTYKGYYGSMLAFQFALPVVIMAGCSLPVVWKVFHRELPGYLTDAMMKKSRSEELHVMLTHWKRNMAGLKLCILLLLTGLACTSAVKMPSMYHVRGFLSLPYAQIHEPFEVWYNEKAGMSRIDYYGDMMSTIQKSNAKGGAMYKMAYMTTEKVTNQKTCFQINGDKGNPVMPQSIFPDTTNFTSIGSFPYKGLDCTAYMYRTVEGGGNKNNTYILYMSKGKTEVPVAYYMKGYDSLIGSHYDEYLLEYTMFSSDVAESDFEIPKGMKCGDFPGPGVEHHMTFNPMKDFVEHHQGNDRTHQLFKEYRQKHGRTYQDGSREHAQRHSVFTTNSRLIHSKNRANLGYTLAINHLADHTDDELKMMRGRTYSPEPNNGLPFDEEEMAVTDVPDNINWAIRGAVTPVKDQAVCGSCWSFGAAEAIEGAWFLKTGMLVPLSQQNLMDCSWGFGNNACDGGEEFRAYEWVMKHGGIATAAQYGPYSGADGKCHFDPKHVGAVITGYVNVTSENGTALKMALANMGPVAVGIDAAVKSFSFYANGVYYDKDCGNKPEDLDHAVLAVGYGSMPDSNGKMQDYWLIKNSWSTHWGDNGYVLISQKDNNCGVATDATYVKV</sequence>
<dbReference type="SUPFAM" id="SSF54001">
    <property type="entry name" value="Cysteine proteinases"/>
    <property type="match status" value="1"/>
</dbReference>
<keyword evidence="10" id="KW-1015">Disulfide bond</keyword>
<evidence type="ECO:0000259" key="16">
    <source>
        <dbReference type="PROSITE" id="PS50262"/>
    </source>
</evidence>
<dbReference type="SUPFAM" id="SSF81321">
    <property type="entry name" value="Family A G protein-coupled receptor-like"/>
    <property type="match status" value="1"/>
</dbReference>
<keyword evidence="18" id="KW-1185">Reference proteome</keyword>
<keyword evidence="4" id="KW-0378">Hydrolase</keyword>
<evidence type="ECO:0000313" key="17">
    <source>
        <dbReference type="EMBL" id="CAH1252842.1"/>
    </source>
</evidence>
<evidence type="ECO:0000256" key="6">
    <source>
        <dbReference type="ARBA" id="ARBA00022989"/>
    </source>
</evidence>